<keyword evidence="2" id="KW-1185">Reference proteome</keyword>
<protein>
    <submittedName>
        <fullName evidence="1">Uncharacterized protein</fullName>
    </submittedName>
</protein>
<proteinExistence type="predicted"/>
<organism evidence="1 2">
    <name type="scientific">Chitinophaga oryziterrae</name>
    <dbReference type="NCBI Taxonomy" id="1031224"/>
    <lineage>
        <taxon>Bacteria</taxon>
        <taxon>Pseudomonadati</taxon>
        <taxon>Bacteroidota</taxon>
        <taxon>Chitinophagia</taxon>
        <taxon>Chitinophagales</taxon>
        <taxon>Chitinophagaceae</taxon>
        <taxon>Chitinophaga</taxon>
    </lineage>
</organism>
<evidence type="ECO:0000313" key="1">
    <source>
        <dbReference type="EMBL" id="MVT41681.1"/>
    </source>
</evidence>
<dbReference type="EMBL" id="WRXO01000003">
    <property type="protein sequence ID" value="MVT41681.1"/>
    <property type="molecule type" value="Genomic_DNA"/>
</dbReference>
<gene>
    <name evidence="1" type="ORF">GO495_13920</name>
</gene>
<dbReference type="OrthoDB" id="595022at2"/>
<dbReference type="Proteomes" id="UP000468388">
    <property type="component" value="Unassembled WGS sequence"/>
</dbReference>
<evidence type="ECO:0000313" key="2">
    <source>
        <dbReference type="Proteomes" id="UP000468388"/>
    </source>
</evidence>
<reference evidence="1 2" key="1">
    <citation type="submission" date="2019-12" db="EMBL/GenBank/DDBJ databases">
        <title>The draft genomic sequence of strain Chitinophaga oryziterrae JCM 16595.</title>
        <authorList>
            <person name="Zhang X."/>
        </authorList>
    </citation>
    <scope>NUCLEOTIDE SEQUENCE [LARGE SCALE GENOMIC DNA]</scope>
    <source>
        <strain evidence="1 2">JCM 16595</strain>
    </source>
</reference>
<dbReference type="RefSeq" id="WP_157300312.1">
    <property type="nucleotide sequence ID" value="NZ_BAAAZB010000006.1"/>
</dbReference>
<name>A0A6N8JAW3_9BACT</name>
<sequence length="143" mass="16015">MNLEYKLVNILTEQFAIIDNVYKEGIESSTKSTLGYNFAEAVPLIKASIRIELLQDDKLFLIIKAACVFEIEDESWNVIYDNSSNTVTLPKIFACFLATFTMNTTRGILHAKTEGLPVHSAVILPLTSFEEIVKEDVVIVLAK</sequence>
<accession>A0A6N8JAW3</accession>
<comment type="caution">
    <text evidence="1">The sequence shown here is derived from an EMBL/GenBank/DDBJ whole genome shotgun (WGS) entry which is preliminary data.</text>
</comment>
<dbReference type="AlphaFoldDB" id="A0A6N8JAW3"/>